<dbReference type="InParanoid" id="A0A0G4FGU2"/>
<feature type="domain" description="C3H1-type" evidence="6">
    <location>
        <begin position="94"/>
        <end position="121"/>
    </location>
</feature>
<evidence type="ECO:0000256" key="1">
    <source>
        <dbReference type="ARBA" id="ARBA00022723"/>
    </source>
</evidence>
<gene>
    <name evidence="7" type="ORF">Vbra_15395</name>
</gene>
<dbReference type="Gene3D" id="4.10.1000.10">
    <property type="entry name" value="Zinc finger, CCCH-type"/>
    <property type="match status" value="1"/>
</dbReference>
<dbReference type="PROSITE" id="PS50103">
    <property type="entry name" value="ZF_C3H1"/>
    <property type="match status" value="1"/>
</dbReference>
<keyword evidence="1 4" id="KW-0479">Metal-binding</keyword>
<protein>
    <recommendedName>
        <fullName evidence="6">C3H1-type domain-containing protein</fullName>
    </recommendedName>
</protein>
<dbReference type="InterPro" id="IPR036855">
    <property type="entry name" value="Znf_CCCH_sf"/>
</dbReference>
<evidence type="ECO:0000256" key="5">
    <source>
        <dbReference type="SAM" id="MobiDB-lite"/>
    </source>
</evidence>
<dbReference type="InterPro" id="IPR000571">
    <property type="entry name" value="Znf_CCCH"/>
</dbReference>
<evidence type="ECO:0000259" key="6">
    <source>
        <dbReference type="PROSITE" id="PS50103"/>
    </source>
</evidence>
<proteinExistence type="predicted"/>
<dbReference type="AlphaFoldDB" id="A0A0G4FGU2"/>
<feature type="compositionally biased region" description="Low complexity" evidence="5">
    <location>
        <begin position="55"/>
        <end position="66"/>
    </location>
</feature>
<dbReference type="SUPFAM" id="SSF90229">
    <property type="entry name" value="CCCH zinc finger"/>
    <property type="match status" value="1"/>
</dbReference>
<dbReference type="EMBL" id="CDMY01000436">
    <property type="protein sequence ID" value="CEM12668.1"/>
    <property type="molecule type" value="Genomic_DNA"/>
</dbReference>
<reference evidence="7 8" key="1">
    <citation type="submission" date="2014-11" db="EMBL/GenBank/DDBJ databases">
        <authorList>
            <person name="Zhu J."/>
            <person name="Qi W."/>
            <person name="Song R."/>
        </authorList>
    </citation>
    <scope>NUCLEOTIDE SEQUENCE [LARGE SCALE GENOMIC DNA]</scope>
</reference>
<keyword evidence="8" id="KW-1185">Reference proteome</keyword>
<dbReference type="VEuPathDB" id="CryptoDB:Vbra_15395"/>
<organism evidence="7 8">
    <name type="scientific">Vitrella brassicaformis (strain CCMP3155)</name>
    <dbReference type="NCBI Taxonomy" id="1169540"/>
    <lineage>
        <taxon>Eukaryota</taxon>
        <taxon>Sar</taxon>
        <taxon>Alveolata</taxon>
        <taxon>Colpodellida</taxon>
        <taxon>Vitrellaceae</taxon>
        <taxon>Vitrella</taxon>
    </lineage>
</organism>
<sequence length="331" mass="36978">MRDPSLDYDGYGCRTAHTSAHPSSISLPLPFQADQPHSQQALLSLSLVRNCPSDSLSPLTHSTLSSQRDDDDGPGARMTEEARQRQKDVLRQLFRKTKMCPWLHTGKCTRQDRCNFAHTLDELRPRPSNTDDFGFDPRYWKKPKKKKDKVRPHYLITGSSHGHSLCGPSPSLCVSLDHPPPYDSIGFPTTLTHPDANPSYDNVPPHIPPITYTSPPYSTHSPTPTMHPTDNAAAHHNPHTATTDRAAIIPSVDPHPHTHPLPLLQMATWPWSSPLSEQPPMSPTDLQTPTLPPSYGVVDEAHEQEHNDREEPEEHVGELQRLIKNWGCIVG</sequence>
<keyword evidence="2 4" id="KW-0863">Zinc-finger</keyword>
<accession>A0A0G4FGU2</accession>
<dbReference type="GO" id="GO:0008270">
    <property type="term" value="F:zinc ion binding"/>
    <property type="evidence" value="ECO:0007669"/>
    <property type="project" value="UniProtKB-KW"/>
</dbReference>
<evidence type="ECO:0000313" key="8">
    <source>
        <dbReference type="Proteomes" id="UP000041254"/>
    </source>
</evidence>
<dbReference type="OrthoDB" id="410307at2759"/>
<keyword evidence="3 4" id="KW-0862">Zinc</keyword>
<evidence type="ECO:0000256" key="3">
    <source>
        <dbReference type="ARBA" id="ARBA00022833"/>
    </source>
</evidence>
<dbReference type="Proteomes" id="UP000041254">
    <property type="component" value="Unassembled WGS sequence"/>
</dbReference>
<evidence type="ECO:0000313" key="7">
    <source>
        <dbReference type="EMBL" id="CEM12668.1"/>
    </source>
</evidence>
<evidence type="ECO:0000256" key="4">
    <source>
        <dbReference type="PROSITE-ProRule" id="PRU00723"/>
    </source>
</evidence>
<evidence type="ECO:0000256" key="2">
    <source>
        <dbReference type="ARBA" id="ARBA00022771"/>
    </source>
</evidence>
<feature type="region of interest" description="Disordered" evidence="5">
    <location>
        <begin position="55"/>
        <end position="85"/>
    </location>
</feature>
<feature type="zinc finger region" description="C3H1-type" evidence="4">
    <location>
        <begin position="94"/>
        <end position="121"/>
    </location>
</feature>
<name>A0A0G4FGU2_VITBC</name>